<feature type="compositionally biased region" description="Polar residues" evidence="4">
    <location>
        <begin position="540"/>
        <end position="553"/>
    </location>
</feature>
<feature type="transmembrane region" description="Helical" evidence="5">
    <location>
        <begin position="338"/>
        <end position="371"/>
    </location>
</feature>
<dbReference type="PANTHER" id="PTHR22838:SF0">
    <property type="entry name" value="WD REPEAT-CONTAINING PROTEIN 26"/>
    <property type="match status" value="1"/>
</dbReference>
<dbReference type="InterPro" id="IPR036322">
    <property type="entry name" value="WD40_repeat_dom_sf"/>
</dbReference>
<feature type="compositionally biased region" description="Basic and acidic residues" evidence="4">
    <location>
        <begin position="499"/>
        <end position="514"/>
    </location>
</feature>
<comment type="caution">
    <text evidence="6">The sequence shown here is derived from an EMBL/GenBank/DDBJ whole genome shotgun (WGS) entry which is preliminary data.</text>
</comment>
<evidence type="ECO:0000313" key="6">
    <source>
        <dbReference type="EMBL" id="CAE6467840.1"/>
    </source>
</evidence>
<reference evidence="6" key="1">
    <citation type="submission" date="2021-01" db="EMBL/GenBank/DDBJ databases">
        <authorList>
            <person name="Kaushik A."/>
        </authorList>
    </citation>
    <scope>NUCLEOTIDE SEQUENCE</scope>
    <source>
        <strain evidence="6">AG4-RS23</strain>
    </source>
</reference>
<dbReference type="InterPro" id="IPR015943">
    <property type="entry name" value="WD40/YVTN_repeat-like_dom_sf"/>
</dbReference>
<name>A0A8H3GQT5_9AGAM</name>
<evidence type="ECO:0000256" key="4">
    <source>
        <dbReference type="SAM" id="MobiDB-lite"/>
    </source>
</evidence>
<gene>
    <name evidence="6" type="ORF">RDB_LOCUS77172</name>
</gene>
<dbReference type="InterPro" id="IPR051350">
    <property type="entry name" value="WD_repeat-ST_regulator"/>
</dbReference>
<keyword evidence="2" id="KW-0677">Repeat</keyword>
<feature type="transmembrane region" description="Helical" evidence="5">
    <location>
        <begin position="377"/>
        <end position="402"/>
    </location>
</feature>
<feature type="transmembrane region" description="Helical" evidence="5">
    <location>
        <begin position="269"/>
        <end position="291"/>
    </location>
</feature>
<dbReference type="InterPro" id="IPR001680">
    <property type="entry name" value="WD40_rpt"/>
</dbReference>
<evidence type="ECO:0000256" key="1">
    <source>
        <dbReference type="ARBA" id="ARBA00022574"/>
    </source>
</evidence>
<dbReference type="AlphaFoldDB" id="A0A8H3GQT5"/>
<feature type="transmembrane region" description="Helical" evidence="5">
    <location>
        <begin position="303"/>
        <end position="326"/>
    </location>
</feature>
<dbReference type="Pfam" id="PF00400">
    <property type="entry name" value="WD40"/>
    <property type="match status" value="1"/>
</dbReference>
<evidence type="ECO:0000256" key="2">
    <source>
        <dbReference type="ARBA" id="ARBA00022737"/>
    </source>
</evidence>
<dbReference type="GO" id="GO:0034657">
    <property type="term" value="C:GID complex"/>
    <property type="evidence" value="ECO:0007669"/>
    <property type="project" value="TreeGrafter"/>
</dbReference>
<evidence type="ECO:0000256" key="5">
    <source>
        <dbReference type="SAM" id="Phobius"/>
    </source>
</evidence>
<organism evidence="6 7">
    <name type="scientific">Rhizoctonia solani</name>
    <dbReference type="NCBI Taxonomy" id="456999"/>
    <lineage>
        <taxon>Eukaryota</taxon>
        <taxon>Fungi</taxon>
        <taxon>Dikarya</taxon>
        <taxon>Basidiomycota</taxon>
        <taxon>Agaricomycotina</taxon>
        <taxon>Agaricomycetes</taxon>
        <taxon>Cantharellales</taxon>
        <taxon>Ceratobasidiaceae</taxon>
        <taxon>Rhizoctonia</taxon>
    </lineage>
</organism>
<feature type="repeat" description="WD" evidence="3">
    <location>
        <begin position="618"/>
        <end position="659"/>
    </location>
</feature>
<dbReference type="SUPFAM" id="SSF50978">
    <property type="entry name" value="WD40 repeat-like"/>
    <property type="match status" value="1"/>
</dbReference>
<accession>A0A8H3GQT5</accession>
<dbReference type="Proteomes" id="UP000663861">
    <property type="component" value="Unassembled WGS sequence"/>
</dbReference>
<evidence type="ECO:0000256" key="3">
    <source>
        <dbReference type="PROSITE-ProRule" id="PRU00221"/>
    </source>
</evidence>
<dbReference type="GO" id="GO:0043161">
    <property type="term" value="P:proteasome-mediated ubiquitin-dependent protein catabolic process"/>
    <property type="evidence" value="ECO:0007669"/>
    <property type="project" value="TreeGrafter"/>
</dbReference>
<evidence type="ECO:0000313" key="7">
    <source>
        <dbReference type="Proteomes" id="UP000663861"/>
    </source>
</evidence>
<feature type="region of interest" description="Disordered" evidence="4">
    <location>
        <begin position="495"/>
        <end position="575"/>
    </location>
</feature>
<protein>
    <recommendedName>
        <fullName evidence="8">WD40 repeat-like protein</fullName>
    </recommendedName>
</protein>
<keyword evidence="1 3" id="KW-0853">WD repeat</keyword>
<keyword evidence="5" id="KW-0812">Transmembrane</keyword>
<dbReference type="PROSITE" id="PS50082">
    <property type="entry name" value="WD_REPEATS_2"/>
    <property type="match status" value="1"/>
</dbReference>
<keyword evidence="5" id="KW-1133">Transmembrane helix</keyword>
<feature type="compositionally biased region" description="Basic and acidic residues" evidence="4">
    <location>
        <begin position="524"/>
        <end position="538"/>
    </location>
</feature>
<dbReference type="PANTHER" id="PTHR22838">
    <property type="entry name" value="WD REPEAT PROTEIN 26-RELATED"/>
    <property type="match status" value="1"/>
</dbReference>
<keyword evidence="5" id="KW-0472">Membrane</keyword>
<dbReference type="EMBL" id="CAJMWY010001453">
    <property type="protein sequence ID" value="CAE6467840.1"/>
    <property type="molecule type" value="Genomic_DNA"/>
</dbReference>
<sequence>MSMRIGKRRPALLRRQSSVRISVGEFSDPEDEEPEKAEDGFIRDMPFSKNGVDAEKFRAFQRCIGLLDLKLQSFANAIRQLGSSVGLLDATAHIQDRLPRIFRLFQENASKLFDIGVVLHSSGAQANAPNRNPRRSDSWHQTRRALKSSSLQSLNINSLPNQLESLATDLFVFIDRLNDVPEFVDEAVHTTHEPVIEAFKAFASDLRYRADCLSEFAHQLNDVAVTRHINELTEDLCSYADRARGALDGFIEVGVPAIRYSQERTATHLQNLSTVATFFSGVTATTIQFSFEAHGDVLQDLLNALWIGSLAFSIASAINSQLAYHWREAVYRSPRCYVPWWVLIWIVYTPLFFLVISAIAFLIGLCVFTYSSAQSSAVTLVITAFTVFTSSALLCVGLWFALERWAYMKTQGRRWLLQILEDSVGEAWKPKSWTSNKALNIARGAYNLMGSIAHKISIALLHPMPRFGSPKTSNTDDMGTKRDEEAQYNETQFEATAMVREDSNKGDHTPNDFSRRRKPWTAGKDNDGRVRFPEHEPTSLDVQSTHHVTTRPRSNPAASSPTGATASSSHASQGEKRFAKQVKAVRAGLFQKYVAETRDFLVDSDVSKLRTLPSTQLPSQHIGQVGHFQFSPDGQHLASCSWDRATYVWKLDDGPSVEFQFNVIGRLVHPGMPDVVDAGQLAWSPSGDQLLTKYRGSIALWNPLKNAYYQKHLVRRQHAHVQSVIWMPLGSGFLSVEWRVSRPDYHEEESTHHIPTLQETVLVKFDTTGRQMENHVHVMHWLQVWDLAVMPDEKRLVAVASLIQSPKEYRPINTSHQKRIVVYNLETRQIESQMPLMLDVRGVTLGRTGNINRALVSYENNAPQTWYIEERNKKYHLRLIKTYYPKQEQAHATELQPPVEFAGTSYFGTLGKDSLVLAASREFAGTSHFGTLGKDSLVLAASRAGEVYIWDPPSGNLIHTHATSSNQELTGLAWNPKPMGNNLMFASAMRDGTIHIWSTAPELASNTSGSRFGETSNVKQLDTVDSGLPTPQC</sequence>
<proteinExistence type="predicted"/>
<dbReference type="SMART" id="SM00320">
    <property type="entry name" value="WD40"/>
    <property type="match status" value="4"/>
</dbReference>
<evidence type="ECO:0008006" key="8">
    <source>
        <dbReference type="Google" id="ProtNLM"/>
    </source>
</evidence>
<dbReference type="Gene3D" id="2.130.10.10">
    <property type="entry name" value="YVTN repeat-like/Quinoprotein amine dehydrogenase"/>
    <property type="match status" value="2"/>
</dbReference>
<feature type="compositionally biased region" description="Low complexity" evidence="4">
    <location>
        <begin position="554"/>
        <end position="572"/>
    </location>
</feature>